<protein>
    <submittedName>
        <fullName evidence="3">Uncharacterized protein</fullName>
    </submittedName>
</protein>
<evidence type="ECO:0000313" key="3">
    <source>
        <dbReference type="EMBL" id="KAK2032213.1"/>
    </source>
</evidence>
<accession>A0AAD9HNN9</accession>
<keyword evidence="4" id="KW-1185">Reference proteome</keyword>
<dbReference type="AlphaFoldDB" id="A0AAD9HNN9"/>
<keyword evidence="2" id="KW-1133">Transmembrane helix</keyword>
<reference evidence="3" key="1">
    <citation type="submission" date="2021-06" db="EMBL/GenBank/DDBJ databases">
        <title>Comparative genomics, transcriptomics and evolutionary studies reveal genomic signatures of adaptation to plant cell wall in hemibiotrophic fungi.</title>
        <authorList>
            <consortium name="DOE Joint Genome Institute"/>
            <person name="Baroncelli R."/>
            <person name="Diaz J.F."/>
            <person name="Benocci T."/>
            <person name="Peng M."/>
            <person name="Battaglia E."/>
            <person name="Haridas S."/>
            <person name="Andreopoulos W."/>
            <person name="Labutti K."/>
            <person name="Pangilinan J."/>
            <person name="Floch G.L."/>
            <person name="Makela M.R."/>
            <person name="Henrissat B."/>
            <person name="Grigoriev I.V."/>
            <person name="Crouch J.A."/>
            <person name="De Vries R.P."/>
            <person name="Sukno S.A."/>
            <person name="Thon M.R."/>
        </authorList>
    </citation>
    <scope>NUCLEOTIDE SEQUENCE</scope>
    <source>
        <strain evidence="3">MAFF235873</strain>
    </source>
</reference>
<feature type="compositionally biased region" description="Polar residues" evidence="1">
    <location>
        <begin position="12"/>
        <end position="24"/>
    </location>
</feature>
<name>A0AAD9HNN9_9PEZI</name>
<dbReference type="EMBL" id="MU842833">
    <property type="protein sequence ID" value="KAK2032213.1"/>
    <property type="molecule type" value="Genomic_DNA"/>
</dbReference>
<comment type="caution">
    <text evidence="3">The sequence shown here is derived from an EMBL/GenBank/DDBJ whole genome shotgun (WGS) entry which is preliminary data.</text>
</comment>
<organism evidence="3 4">
    <name type="scientific">Colletotrichum zoysiae</name>
    <dbReference type="NCBI Taxonomy" id="1216348"/>
    <lineage>
        <taxon>Eukaryota</taxon>
        <taxon>Fungi</taxon>
        <taxon>Dikarya</taxon>
        <taxon>Ascomycota</taxon>
        <taxon>Pezizomycotina</taxon>
        <taxon>Sordariomycetes</taxon>
        <taxon>Hypocreomycetidae</taxon>
        <taxon>Glomerellales</taxon>
        <taxon>Glomerellaceae</taxon>
        <taxon>Colletotrichum</taxon>
        <taxon>Colletotrichum graminicola species complex</taxon>
    </lineage>
</organism>
<evidence type="ECO:0000256" key="2">
    <source>
        <dbReference type="SAM" id="Phobius"/>
    </source>
</evidence>
<feature type="transmembrane region" description="Helical" evidence="2">
    <location>
        <begin position="86"/>
        <end position="105"/>
    </location>
</feature>
<feature type="region of interest" description="Disordered" evidence="1">
    <location>
        <begin position="1"/>
        <end position="27"/>
    </location>
</feature>
<evidence type="ECO:0000256" key="1">
    <source>
        <dbReference type="SAM" id="MobiDB-lite"/>
    </source>
</evidence>
<dbReference type="Proteomes" id="UP001232148">
    <property type="component" value="Unassembled WGS sequence"/>
</dbReference>
<gene>
    <name evidence="3" type="ORF">LX32DRAFT_219931</name>
</gene>
<sequence>MVHSHDVGGGSQAQATTHPTSTSKVAGEPVQGLSVGCLKCPRSVTSDGSRCSKDSFLSWRSRCRVQKASPCLWDTTPYPEAFSSPFFSPSFSFLLFLFFFLRVLWTACAPAASGAGPEPPAKDTSGGVWNGPEGGTFVFEVP</sequence>
<proteinExistence type="predicted"/>
<evidence type="ECO:0000313" key="4">
    <source>
        <dbReference type="Proteomes" id="UP001232148"/>
    </source>
</evidence>
<keyword evidence="2" id="KW-0472">Membrane</keyword>
<keyword evidence="2" id="KW-0812">Transmembrane</keyword>